<dbReference type="InterPro" id="IPR039426">
    <property type="entry name" value="TonB-dep_rcpt-like"/>
</dbReference>
<dbReference type="Gene3D" id="2.60.40.1120">
    <property type="entry name" value="Carboxypeptidase-like, regulatory domain"/>
    <property type="match status" value="1"/>
</dbReference>
<dbReference type="InterPro" id="IPR008969">
    <property type="entry name" value="CarboxyPept-like_regulatory"/>
</dbReference>
<dbReference type="GO" id="GO:0009279">
    <property type="term" value="C:cell outer membrane"/>
    <property type="evidence" value="ECO:0007669"/>
    <property type="project" value="UniProtKB-SubCell"/>
</dbReference>
<dbReference type="Gene3D" id="2.40.170.20">
    <property type="entry name" value="TonB-dependent receptor, beta-barrel domain"/>
    <property type="match status" value="1"/>
</dbReference>
<dbReference type="NCBIfam" id="TIGR04057">
    <property type="entry name" value="SusC_RagA_signa"/>
    <property type="match status" value="1"/>
</dbReference>
<dbReference type="InterPro" id="IPR018247">
    <property type="entry name" value="EF_Hand_1_Ca_BS"/>
</dbReference>
<keyword evidence="5 9" id="KW-0798">TonB box</keyword>
<keyword evidence="4 8" id="KW-0812">Transmembrane</keyword>
<dbReference type="Gene3D" id="2.170.130.10">
    <property type="entry name" value="TonB-dependent receptor, plug domain"/>
    <property type="match status" value="1"/>
</dbReference>
<evidence type="ECO:0000256" key="9">
    <source>
        <dbReference type="RuleBase" id="RU003357"/>
    </source>
</evidence>
<evidence type="ECO:0000256" key="3">
    <source>
        <dbReference type="ARBA" id="ARBA00022452"/>
    </source>
</evidence>
<name>A0A1I5RZJ5_9BACT</name>
<dbReference type="Pfam" id="PF07715">
    <property type="entry name" value="Plug"/>
    <property type="match status" value="1"/>
</dbReference>
<dbReference type="InterPro" id="IPR023996">
    <property type="entry name" value="TonB-dep_OMP_SusC/RagA"/>
</dbReference>
<proteinExistence type="inferred from homology"/>
<gene>
    <name evidence="13" type="ORF">SAMN04515674_104326</name>
</gene>
<dbReference type="InterPro" id="IPR012910">
    <property type="entry name" value="Plug_dom"/>
</dbReference>
<reference evidence="13 14" key="1">
    <citation type="submission" date="2016-10" db="EMBL/GenBank/DDBJ databases">
        <authorList>
            <person name="de Groot N.N."/>
        </authorList>
    </citation>
    <scope>NUCLEOTIDE SEQUENCE [LARGE SCALE GENOMIC DNA]</scope>
    <source>
        <strain evidence="14">E92,LMG 26720,CCM 7988</strain>
    </source>
</reference>
<sequence>MLCGRVFLLLTLLSVSLGLQAQDRQVTGKVVGSSDGQGIPGANVIVKGTQTGTSTDGSGNFRISVKNAGSVLIISSIGYARKEIAVGNQSTISVSLDEEISSLSEVVVTGYGSQSKRDITGAVATIDAKTLLSTPSTNLGQAMQGRVAGVTVGNENSPGGGVMVRIRGFGTINDNSPLYVIDGTPTKGNLNTLNLNDIENMQVLKDASAASIYGSRAGNGVVIITTKKGKPGKPKFTYDVYYGNQTPGKTLDLLNTQEYANLLWEQRTNSLNLANLDKKYWADGNTPLSGLVDGKIRIQDAIKYPTHSQFGSGATPTIPYYIFPSGGSQNDPRADPSLYNIDPAKPFYLITRANPVGTNWFNEIFSNAPIQNHQLGVSGGNENGRYAMSLNYFDQKGIMNYTSFKRYSFRVNTEFNVSKRIRVGESFQVAFGERVGQPNGNNFENNPVSFAYRIQPIIPVYDVMGNFAGTRGGDLDNALNPVALLYRNQDNVNKEVRLFGNAYAEVDILKNLTARTQFGIDYNNANARIYTIRDVESSEARGSNLLSTTNGYEYTWTWYNTLSYNTSFGNKHKLNVILGTESIKNYFEQFDASRTDFKTDALDNRYLAAGTGVQTNNSTASNWQLASEFAKVNYSLANKYLFDVTLRRDRSSRFAADYRAAYFPAVSAGWRFTEEPFMKQLGFLDEAKLRVGWGQTGNQEIGNYNPYTQFSLNPATSFYDLTGSRSSAVAGYELTQFGNAKAKWETTTSTNIGLDAVLLKGKLDVALDWYNRVTSDMLFPVPAPATAGVATVPFQNIGEMRNRGIDLGINYHGKVGEVSYSIGANFGTYRNLVTKTNGDPKTQYFGLNDQRITNFVVTQQGYPISSFYGYIIDGIFQSDAEGKAYAPQFGSSRDDSEKNTENRAGRFKFRDVNGDGKIDSGDLTVIGSPHPDFNYGINVSASYKNFTLTLFGQGVYGNQIFNYVKYWTDFPTFQGNRSRRMLEQSWRPGKTDAILPQPRSSDQISIQPSTYYLESGSYFRVKNIQLTYRLPEKMLSKLGVSGASVYVQGQNLFTVTNYSGMDPEINLRNYSAGNDRQIGVDEGAYPVAKTFLVGLNLSF</sequence>
<dbReference type="EMBL" id="FOXH01000004">
    <property type="protein sequence ID" value="SFP63890.1"/>
    <property type="molecule type" value="Genomic_DNA"/>
</dbReference>
<keyword evidence="10" id="KW-0732">Signal</keyword>
<feature type="signal peptide" evidence="10">
    <location>
        <begin position="1"/>
        <end position="21"/>
    </location>
</feature>
<organism evidence="13 14">
    <name type="scientific">Pseudarcicella hirudinis</name>
    <dbReference type="NCBI Taxonomy" id="1079859"/>
    <lineage>
        <taxon>Bacteria</taxon>
        <taxon>Pseudomonadati</taxon>
        <taxon>Bacteroidota</taxon>
        <taxon>Cytophagia</taxon>
        <taxon>Cytophagales</taxon>
        <taxon>Flectobacillaceae</taxon>
        <taxon>Pseudarcicella</taxon>
    </lineage>
</organism>
<feature type="domain" description="TonB-dependent receptor-like beta-barrel" evidence="11">
    <location>
        <begin position="476"/>
        <end position="1052"/>
    </location>
</feature>
<dbReference type="PROSITE" id="PS00018">
    <property type="entry name" value="EF_HAND_1"/>
    <property type="match status" value="1"/>
</dbReference>
<dbReference type="SUPFAM" id="SSF56935">
    <property type="entry name" value="Porins"/>
    <property type="match status" value="1"/>
</dbReference>
<evidence type="ECO:0000256" key="1">
    <source>
        <dbReference type="ARBA" id="ARBA00004571"/>
    </source>
</evidence>
<keyword evidence="7 8" id="KW-0998">Cell outer membrane</keyword>
<evidence type="ECO:0000313" key="13">
    <source>
        <dbReference type="EMBL" id="SFP63890.1"/>
    </source>
</evidence>
<dbReference type="Pfam" id="PF00593">
    <property type="entry name" value="TonB_dep_Rec_b-barrel"/>
    <property type="match status" value="1"/>
</dbReference>
<dbReference type="Proteomes" id="UP000199306">
    <property type="component" value="Unassembled WGS sequence"/>
</dbReference>
<keyword evidence="2 8" id="KW-0813">Transport</keyword>
<evidence type="ECO:0000256" key="5">
    <source>
        <dbReference type="ARBA" id="ARBA00023077"/>
    </source>
</evidence>
<dbReference type="PROSITE" id="PS52016">
    <property type="entry name" value="TONB_DEPENDENT_REC_3"/>
    <property type="match status" value="1"/>
</dbReference>
<feature type="chain" id="PRO_5011676635" evidence="10">
    <location>
        <begin position="22"/>
        <end position="1099"/>
    </location>
</feature>
<dbReference type="InterPro" id="IPR023997">
    <property type="entry name" value="TonB-dep_OMP_SusC/RagA_CS"/>
</dbReference>
<accession>A0A1I5RZJ5</accession>
<feature type="domain" description="TonB-dependent receptor plug" evidence="12">
    <location>
        <begin position="116"/>
        <end position="221"/>
    </location>
</feature>
<evidence type="ECO:0000259" key="11">
    <source>
        <dbReference type="Pfam" id="PF00593"/>
    </source>
</evidence>
<keyword evidence="14" id="KW-1185">Reference proteome</keyword>
<evidence type="ECO:0000256" key="10">
    <source>
        <dbReference type="SAM" id="SignalP"/>
    </source>
</evidence>
<evidence type="ECO:0000256" key="7">
    <source>
        <dbReference type="ARBA" id="ARBA00023237"/>
    </source>
</evidence>
<keyword evidence="3 8" id="KW-1134">Transmembrane beta strand</keyword>
<dbReference type="Pfam" id="PF13715">
    <property type="entry name" value="CarbopepD_reg_2"/>
    <property type="match status" value="1"/>
</dbReference>
<dbReference type="InterPro" id="IPR037066">
    <property type="entry name" value="Plug_dom_sf"/>
</dbReference>
<evidence type="ECO:0000256" key="8">
    <source>
        <dbReference type="PROSITE-ProRule" id="PRU01360"/>
    </source>
</evidence>
<protein>
    <submittedName>
        <fullName evidence="13">TonB-linked outer membrane protein, SusC/RagA family</fullName>
    </submittedName>
</protein>
<dbReference type="AlphaFoldDB" id="A0A1I5RZJ5"/>
<comment type="similarity">
    <text evidence="8 9">Belongs to the TonB-dependent receptor family.</text>
</comment>
<dbReference type="InterPro" id="IPR036942">
    <property type="entry name" value="Beta-barrel_TonB_sf"/>
</dbReference>
<keyword evidence="6 8" id="KW-0472">Membrane</keyword>
<evidence type="ECO:0000256" key="6">
    <source>
        <dbReference type="ARBA" id="ARBA00023136"/>
    </source>
</evidence>
<evidence type="ECO:0000256" key="4">
    <source>
        <dbReference type="ARBA" id="ARBA00022692"/>
    </source>
</evidence>
<evidence type="ECO:0000256" key="2">
    <source>
        <dbReference type="ARBA" id="ARBA00022448"/>
    </source>
</evidence>
<comment type="subcellular location">
    <subcellularLocation>
        <location evidence="1 8">Cell outer membrane</location>
        <topology evidence="1 8">Multi-pass membrane protein</topology>
    </subcellularLocation>
</comment>
<dbReference type="InterPro" id="IPR000531">
    <property type="entry name" value="Beta-barrel_TonB"/>
</dbReference>
<evidence type="ECO:0000259" key="12">
    <source>
        <dbReference type="Pfam" id="PF07715"/>
    </source>
</evidence>
<dbReference type="STRING" id="1079859.SAMN04515674_104326"/>
<dbReference type="SUPFAM" id="SSF49464">
    <property type="entry name" value="Carboxypeptidase regulatory domain-like"/>
    <property type="match status" value="1"/>
</dbReference>
<dbReference type="NCBIfam" id="TIGR04056">
    <property type="entry name" value="OMP_RagA_SusC"/>
    <property type="match status" value="1"/>
</dbReference>
<evidence type="ECO:0000313" key="14">
    <source>
        <dbReference type="Proteomes" id="UP000199306"/>
    </source>
</evidence>